<feature type="transmembrane region" description="Helical" evidence="6">
    <location>
        <begin position="140"/>
        <end position="164"/>
    </location>
</feature>
<dbReference type="Gene3D" id="1.20.1250.20">
    <property type="entry name" value="MFS general substrate transporter like domains"/>
    <property type="match status" value="1"/>
</dbReference>
<feature type="domain" description="Major facilitator superfamily (MFS) profile" evidence="7">
    <location>
        <begin position="14"/>
        <end position="401"/>
    </location>
</feature>
<evidence type="ECO:0000256" key="1">
    <source>
        <dbReference type="ARBA" id="ARBA00004651"/>
    </source>
</evidence>
<feature type="transmembrane region" description="Helical" evidence="6">
    <location>
        <begin position="84"/>
        <end position="104"/>
    </location>
</feature>
<feature type="transmembrane region" description="Helical" evidence="6">
    <location>
        <begin position="52"/>
        <end position="72"/>
    </location>
</feature>
<keyword evidence="9" id="KW-1185">Reference proteome</keyword>
<feature type="transmembrane region" description="Helical" evidence="6">
    <location>
        <begin position="288"/>
        <end position="306"/>
    </location>
</feature>
<accession>A0A239L1V4</accession>
<dbReference type="GO" id="GO:0005886">
    <property type="term" value="C:plasma membrane"/>
    <property type="evidence" value="ECO:0007669"/>
    <property type="project" value="UniProtKB-SubCell"/>
</dbReference>
<reference evidence="8 9" key="1">
    <citation type="submission" date="2017-06" db="EMBL/GenBank/DDBJ databases">
        <authorList>
            <person name="Kim H.J."/>
            <person name="Triplett B.A."/>
        </authorList>
    </citation>
    <scope>NUCLEOTIDE SEQUENCE [LARGE SCALE GENOMIC DNA]</scope>
    <source>
        <strain evidence="8 9">DSM 29339</strain>
    </source>
</reference>
<name>A0A239L1V4_9RHOB</name>
<evidence type="ECO:0000256" key="3">
    <source>
        <dbReference type="ARBA" id="ARBA00022692"/>
    </source>
</evidence>
<evidence type="ECO:0000256" key="5">
    <source>
        <dbReference type="ARBA" id="ARBA00023136"/>
    </source>
</evidence>
<feature type="transmembrane region" description="Helical" evidence="6">
    <location>
        <begin position="221"/>
        <end position="242"/>
    </location>
</feature>
<evidence type="ECO:0000259" key="7">
    <source>
        <dbReference type="PROSITE" id="PS50850"/>
    </source>
</evidence>
<dbReference type="GO" id="GO:0022857">
    <property type="term" value="F:transmembrane transporter activity"/>
    <property type="evidence" value="ECO:0007669"/>
    <property type="project" value="InterPro"/>
</dbReference>
<dbReference type="SUPFAM" id="SSF103473">
    <property type="entry name" value="MFS general substrate transporter"/>
    <property type="match status" value="1"/>
</dbReference>
<dbReference type="PANTHER" id="PTHR43124">
    <property type="entry name" value="PURINE EFFLUX PUMP PBUE"/>
    <property type="match status" value="1"/>
</dbReference>
<keyword evidence="5 6" id="KW-0472">Membrane</keyword>
<feature type="transmembrane region" description="Helical" evidence="6">
    <location>
        <begin position="170"/>
        <end position="189"/>
    </location>
</feature>
<proteinExistence type="predicted"/>
<dbReference type="RefSeq" id="WP_089234647.1">
    <property type="nucleotide sequence ID" value="NZ_FZOY01000008.1"/>
</dbReference>
<evidence type="ECO:0000313" key="9">
    <source>
        <dbReference type="Proteomes" id="UP000198426"/>
    </source>
</evidence>
<keyword evidence="2" id="KW-1003">Cell membrane</keyword>
<feature type="transmembrane region" description="Helical" evidence="6">
    <location>
        <begin position="254"/>
        <end position="276"/>
    </location>
</feature>
<dbReference type="InterPro" id="IPR036259">
    <property type="entry name" value="MFS_trans_sf"/>
</dbReference>
<feature type="transmembrane region" description="Helical" evidence="6">
    <location>
        <begin position="346"/>
        <end position="367"/>
    </location>
</feature>
<gene>
    <name evidence="8" type="ORF">SAMN05421757_108152</name>
</gene>
<comment type="subcellular location">
    <subcellularLocation>
        <location evidence="1">Cell membrane</location>
        <topology evidence="1">Multi-pass membrane protein</topology>
    </subcellularLocation>
</comment>
<dbReference type="PROSITE" id="PS50850">
    <property type="entry name" value="MFS"/>
    <property type="match status" value="1"/>
</dbReference>
<keyword evidence="4 6" id="KW-1133">Transmembrane helix</keyword>
<dbReference type="InterPro" id="IPR011701">
    <property type="entry name" value="MFS"/>
</dbReference>
<keyword evidence="3 6" id="KW-0812">Transmembrane</keyword>
<dbReference type="OrthoDB" id="1404228at2"/>
<dbReference type="PANTHER" id="PTHR43124:SF3">
    <property type="entry name" value="CHLORAMPHENICOL EFFLUX PUMP RV0191"/>
    <property type="match status" value="1"/>
</dbReference>
<organism evidence="8 9">
    <name type="scientific">Tropicimonas sediminicola</name>
    <dbReference type="NCBI Taxonomy" id="1031541"/>
    <lineage>
        <taxon>Bacteria</taxon>
        <taxon>Pseudomonadati</taxon>
        <taxon>Pseudomonadota</taxon>
        <taxon>Alphaproteobacteria</taxon>
        <taxon>Rhodobacterales</taxon>
        <taxon>Roseobacteraceae</taxon>
        <taxon>Tropicimonas</taxon>
    </lineage>
</organism>
<dbReference type="InterPro" id="IPR020846">
    <property type="entry name" value="MFS_dom"/>
</dbReference>
<feature type="transmembrane region" description="Helical" evidence="6">
    <location>
        <begin position="379"/>
        <end position="397"/>
    </location>
</feature>
<protein>
    <submittedName>
        <fullName evidence="8">Predicted arabinose efflux permease, MFS family</fullName>
    </submittedName>
</protein>
<evidence type="ECO:0000313" key="8">
    <source>
        <dbReference type="EMBL" id="SNT23524.1"/>
    </source>
</evidence>
<feature type="transmembrane region" description="Helical" evidence="6">
    <location>
        <begin position="312"/>
        <end position="334"/>
    </location>
</feature>
<dbReference type="InterPro" id="IPR050189">
    <property type="entry name" value="MFS_Efflux_Transporters"/>
</dbReference>
<dbReference type="Pfam" id="PF07690">
    <property type="entry name" value="MFS_1"/>
    <property type="match status" value="1"/>
</dbReference>
<dbReference type="Proteomes" id="UP000198426">
    <property type="component" value="Unassembled WGS sequence"/>
</dbReference>
<feature type="transmembrane region" description="Helical" evidence="6">
    <location>
        <begin position="110"/>
        <end position="133"/>
    </location>
</feature>
<evidence type="ECO:0000256" key="2">
    <source>
        <dbReference type="ARBA" id="ARBA00022475"/>
    </source>
</evidence>
<dbReference type="AlphaFoldDB" id="A0A239L1V4"/>
<sequence>MTSTLTFLRENAAWLAAGFLLTLTSSFGQTFFISVFAGEIRGAFGLSHGDWGAIYSAGTLASAITMIWAGTLTDRFRVRELIQVVLPFFALACLAMAVAPGAWALPFVIFALRLAGQGMTTHIAIVAMGRWFVATRGRALSVASLGITLGESLMPLSFVALLGVAGWRSLWLLAAMLILCVVPVLLSLLRLERTPQADLDASPSVGMEGRAWQRGEVLRHWLFWLILPLVLAPPFLVTSLFFQQVLLAEIKGIAHLSLVALFPVFTVCAVTTMMVSGVALDRLGTFRLLTFLLLPMACGLLTLSLAHSLLGVALGMALVGMTSGANATLPNAFWAEAYGTRYLGSIKAMATSAMVFGSAIGPVVTGVAVDAGIGFETQLQMMAGYCLVATLLAAIGLRRAGRLLAPAGQVDVVGA</sequence>
<evidence type="ECO:0000256" key="4">
    <source>
        <dbReference type="ARBA" id="ARBA00022989"/>
    </source>
</evidence>
<evidence type="ECO:0000256" key="6">
    <source>
        <dbReference type="SAM" id="Phobius"/>
    </source>
</evidence>
<dbReference type="EMBL" id="FZOY01000008">
    <property type="protein sequence ID" value="SNT23524.1"/>
    <property type="molecule type" value="Genomic_DNA"/>
</dbReference>